<sequence>MNGKQYNWLVSVVAIVATLAVLAGGQMVWQRFAVAQPLDKLFQGVDGVAKASWEEGKKDDVVQIYITLANVNDLQKTYSAINDGAKRILGTKPFKIHIEDKRTPELEQFYYNVHYHIQEAVATGNFSVMAERVQKQAADAGVAAKIIVEAKVVYLQLAKDGGEMYVVVPR</sequence>
<dbReference type="Proteomes" id="UP000295063">
    <property type="component" value="Unassembled WGS sequence"/>
</dbReference>
<name>A0A4R1Q884_9FIRM</name>
<keyword evidence="3" id="KW-1185">Reference proteome</keyword>
<reference evidence="2 3" key="1">
    <citation type="submission" date="2019-03" db="EMBL/GenBank/DDBJ databases">
        <title>Genomic Encyclopedia of Type Strains, Phase IV (KMG-IV): sequencing the most valuable type-strain genomes for metagenomic binning, comparative biology and taxonomic classification.</title>
        <authorList>
            <person name="Goeker M."/>
        </authorList>
    </citation>
    <scope>NUCLEOTIDE SEQUENCE [LARGE SCALE GENOMIC DNA]</scope>
    <source>
        <strain evidence="2 3">DSM 15969</strain>
    </source>
</reference>
<evidence type="ECO:0000313" key="2">
    <source>
        <dbReference type="EMBL" id="TCL37763.1"/>
    </source>
</evidence>
<dbReference type="EMBL" id="SLUI01000005">
    <property type="protein sequence ID" value="TCL37763.1"/>
    <property type="molecule type" value="Genomic_DNA"/>
</dbReference>
<proteinExistence type="predicted"/>
<evidence type="ECO:0000256" key="1">
    <source>
        <dbReference type="SAM" id="Phobius"/>
    </source>
</evidence>
<comment type="caution">
    <text evidence="2">The sequence shown here is derived from an EMBL/GenBank/DDBJ whole genome shotgun (WGS) entry which is preliminary data.</text>
</comment>
<evidence type="ECO:0000313" key="3">
    <source>
        <dbReference type="Proteomes" id="UP000295063"/>
    </source>
</evidence>
<keyword evidence="1" id="KW-0472">Membrane</keyword>
<keyword evidence="1" id="KW-0812">Transmembrane</keyword>
<gene>
    <name evidence="2" type="ORF">EV210_105199</name>
</gene>
<feature type="transmembrane region" description="Helical" evidence="1">
    <location>
        <begin position="6"/>
        <end position="29"/>
    </location>
</feature>
<protein>
    <submittedName>
        <fullName evidence="2">Uncharacterized protein</fullName>
    </submittedName>
</protein>
<dbReference type="OrthoDB" id="1684049at2"/>
<accession>A0A4R1Q884</accession>
<keyword evidence="1" id="KW-1133">Transmembrane helix</keyword>
<dbReference type="AlphaFoldDB" id="A0A4R1Q884"/>
<organism evidence="2 3">
    <name type="scientific">Anaerospora hongkongensis</name>
    <dbReference type="NCBI Taxonomy" id="244830"/>
    <lineage>
        <taxon>Bacteria</taxon>
        <taxon>Bacillati</taxon>
        <taxon>Bacillota</taxon>
        <taxon>Negativicutes</taxon>
        <taxon>Selenomonadales</taxon>
        <taxon>Sporomusaceae</taxon>
        <taxon>Anaerospora</taxon>
    </lineage>
</organism>
<dbReference type="RefSeq" id="WP_132078834.1">
    <property type="nucleotide sequence ID" value="NZ_DAIMLW010000011.1"/>
</dbReference>